<sequence length="183" mass="19457">MPLPPKLMPACTVTACVALAEDGFADKASVTAVALVSTMIASSLPWMVLPLTAKPPGAMAGLDFAEWTYATPYDTGNDASGLEGSFAPDTKLAIDRIILHTPTNATQTRSSPRPRQSRCPNTVAYIHESRFPITATNNFVATQTLSSDMTIAREGFRGLVMGNMILPSGPFEHYANDVVAAEP</sequence>
<name>A0A8H5PEQ3_9HYPO</name>
<accession>A0A8H5PEQ3</accession>
<organism evidence="1 2">
    <name type="scientific">Fusarium pseudocircinatum</name>
    <dbReference type="NCBI Taxonomy" id="56676"/>
    <lineage>
        <taxon>Eukaryota</taxon>
        <taxon>Fungi</taxon>
        <taxon>Dikarya</taxon>
        <taxon>Ascomycota</taxon>
        <taxon>Pezizomycotina</taxon>
        <taxon>Sordariomycetes</taxon>
        <taxon>Hypocreomycetidae</taxon>
        <taxon>Hypocreales</taxon>
        <taxon>Nectriaceae</taxon>
        <taxon>Fusarium</taxon>
        <taxon>Fusarium fujikuroi species complex</taxon>
    </lineage>
</organism>
<dbReference type="Proteomes" id="UP000546213">
    <property type="component" value="Unassembled WGS sequence"/>
</dbReference>
<evidence type="ECO:0000313" key="1">
    <source>
        <dbReference type="EMBL" id="KAF5595058.1"/>
    </source>
</evidence>
<dbReference type="AlphaFoldDB" id="A0A8H5PEQ3"/>
<keyword evidence="2" id="KW-1185">Reference proteome</keyword>
<comment type="caution">
    <text evidence="1">The sequence shown here is derived from an EMBL/GenBank/DDBJ whole genome shotgun (WGS) entry which is preliminary data.</text>
</comment>
<dbReference type="EMBL" id="JAAOAS010000094">
    <property type="protein sequence ID" value="KAF5595058.1"/>
    <property type="molecule type" value="Genomic_DNA"/>
</dbReference>
<proteinExistence type="predicted"/>
<protein>
    <submittedName>
        <fullName evidence="1">Uncharacterized protein</fullName>
    </submittedName>
</protein>
<gene>
    <name evidence="1" type="ORF">FPCIR_4683</name>
</gene>
<evidence type="ECO:0000313" key="2">
    <source>
        <dbReference type="Proteomes" id="UP000546213"/>
    </source>
</evidence>
<reference evidence="1 2" key="1">
    <citation type="submission" date="2020-05" db="EMBL/GenBank/DDBJ databases">
        <title>Identification and distribution of gene clusters putatively required for synthesis of sphingolipid metabolism inhibitors in phylogenetically diverse species of the filamentous fungus Fusarium.</title>
        <authorList>
            <person name="Kim H.-S."/>
            <person name="Busman M."/>
            <person name="Brown D.W."/>
            <person name="Divon H."/>
            <person name="Uhlig S."/>
            <person name="Proctor R.H."/>
        </authorList>
    </citation>
    <scope>NUCLEOTIDE SEQUENCE [LARGE SCALE GENOMIC DNA]</scope>
    <source>
        <strain evidence="1 2">NRRL 36939</strain>
    </source>
</reference>